<proteinExistence type="predicted"/>
<protein>
    <submittedName>
        <fullName evidence="2">Uncharacterized protein</fullName>
    </submittedName>
</protein>
<evidence type="ECO:0000256" key="1">
    <source>
        <dbReference type="SAM" id="MobiDB-lite"/>
    </source>
</evidence>
<keyword evidence="3" id="KW-1185">Reference proteome</keyword>
<name>A0A0D2PB13_HYPSF</name>
<sequence length="187" mass="20233">MPRLTPFARAVSPPSPACSARTSPAPRSRPGPLLALSPAAAGVDRLSLDNCSQRAYIQARGTARSRRVHAPRTPRNCHGARLHVHAPTSACLHGGWRVLRAQVHDNGCLDVRLRPAPCLQLHSKDLTLSTMRCAIRTVVPRDAGVRSAILHSGWVRALSLRCAESWNSGLNLESSAWSCAFAAVLWM</sequence>
<gene>
    <name evidence="2" type="ORF">HYPSUDRAFT_1014247</name>
</gene>
<accession>A0A0D2PB13</accession>
<feature type="compositionally biased region" description="Low complexity" evidence="1">
    <location>
        <begin position="23"/>
        <end position="32"/>
    </location>
</feature>
<dbReference type="Proteomes" id="UP000054270">
    <property type="component" value="Unassembled WGS sequence"/>
</dbReference>
<evidence type="ECO:0000313" key="3">
    <source>
        <dbReference type="Proteomes" id="UP000054270"/>
    </source>
</evidence>
<organism evidence="2 3">
    <name type="scientific">Hypholoma sublateritium (strain FD-334 SS-4)</name>
    <dbReference type="NCBI Taxonomy" id="945553"/>
    <lineage>
        <taxon>Eukaryota</taxon>
        <taxon>Fungi</taxon>
        <taxon>Dikarya</taxon>
        <taxon>Basidiomycota</taxon>
        <taxon>Agaricomycotina</taxon>
        <taxon>Agaricomycetes</taxon>
        <taxon>Agaricomycetidae</taxon>
        <taxon>Agaricales</taxon>
        <taxon>Agaricineae</taxon>
        <taxon>Strophariaceae</taxon>
        <taxon>Hypholoma</taxon>
    </lineage>
</organism>
<feature type="region of interest" description="Disordered" evidence="1">
    <location>
        <begin position="1"/>
        <end position="32"/>
    </location>
</feature>
<reference evidence="3" key="1">
    <citation type="submission" date="2014-04" db="EMBL/GenBank/DDBJ databases">
        <title>Evolutionary Origins and Diversification of the Mycorrhizal Mutualists.</title>
        <authorList>
            <consortium name="DOE Joint Genome Institute"/>
            <consortium name="Mycorrhizal Genomics Consortium"/>
            <person name="Kohler A."/>
            <person name="Kuo A."/>
            <person name="Nagy L.G."/>
            <person name="Floudas D."/>
            <person name="Copeland A."/>
            <person name="Barry K.W."/>
            <person name="Cichocki N."/>
            <person name="Veneault-Fourrey C."/>
            <person name="LaButti K."/>
            <person name="Lindquist E.A."/>
            <person name="Lipzen A."/>
            <person name="Lundell T."/>
            <person name="Morin E."/>
            <person name="Murat C."/>
            <person name="Riley R."/>
            <person name="Ohm R."/>
            <person name="Sun H."/>
            <person name="Tunlid A."/>
            <person name="Henrissat B."/>
            <person name="Grigoriev I.V."/>
            <person name="Hibbett D.S."/>
            <person name="Martin F."/>
        </authorList>
    </citation>
    <scope>NUCLEOTIDE SEQUENCE [LARGE SCALE GENOMIC DNA]</scope>
    <source>
        <strain evidence="3">FD-334 SS-4</strain>
    </source>
</reference>
<dbReference type="EMBL" id="KN817602">
    <property type="protein sequence ID" value="KJA17530.1"/>
    <property type="molecule type" value="Genomic_DNA"/>
</dbReference>
<dbReference type="AlphaFoldDB" id="A0A0D2PB13"/>
<evidence type="ECO:0000313" key="2">
    <source>
        <dbReference type="EMBL" id="KJA17530.1"/>
    </source>
</evidence>